<feature type="non-terminal residue" evidence="1">
    <location>
        <position position="212"/>
    </location>
</feature>
<gene>
    <name evidence="1" type="ORF">S12H4_39193</name>
</gene>
<protein>
    <submittedName>
        <fullName evidence="1">Uncharacterized protein</fullName>
    </submittedName>
</protein>
<accession>X1UEI3</accession>
<dbReference type="AlphaFoldDB" id="X1UEI3"/>
<evidence type="ECO:0000313" key="1">
    <source>
        <dbReference type="EMBL" id="GAI98290.1"/>
    </source>
</evidence>
<comment type="caution">
    <text evidence="1">The sequence shown here is derived from an EMBL/GenBank/DDBJ whole genome shotgun (WGS) entry which is preliminary data.</text>
</comment>
<sequence length="212" mass="24603">MPVIRKVTDPAKIVTDEQVLKFLAKRGVDKDYVEFWHDYNAQHPNAKFYRDLKSNNLIGVFTSLIRVNEDNVKIEPQWIKQGDDYVSSPNLFACRVSGKKVEFSAGKQIVWEPQLFLNGIEQFCGKAKILLVDPFNENYHGNVLEWDYGICKRWLRIIPGYLFERWIFQSNPQGEVRIKHNCIGDMQLGFGGARDGRWFDLEATVTSDEEII</sequence>
<proteinExistence type="predicted"/>
<organism evidence="1">
    <name type="scientific">marine sediment metagenome</name>
    <dbReference type="NCBI Taxonomy" id="412755"/>
    <lineage>
        <taxon>unclassified sequences</taxon>
        <taxon>metagenomes</taxon>
        <taxon>ecological metagenomes</taxon>
    </lineage>
</organism>
<dbReference type="EMBL" id="BARW01023661">
    <property type="protein sequence ID" value="GAI98290.1"/>
    <property type="molecule type" value="Genomic_DNA"/>
</dbReference>
<reference evidence="1" key="1">
    <citation type="journal article" date="2014" name="Front. Microbiol.">
        <title>High frequency of phylogenetically diverse reductive dehalogenase-homologous genes in deep subseafloor sedimentary metagenomes.</title>
        <authorList>
            <person name="Kawai M."/>
            <person name="Futagami T."/>
            <person name="Toyoda A."/>
            <person name="Takaki Y."/>
            <person name="Nishi S."/>
            <person name="Hori S."/>
            <person name="Arai W."/>
            <person name="Tsubouchi T."/>
            <person name="Morono Y."/>
            <person name="Uchiyama I."/>
            <person name="Ito T."/>
            <person name="Fujiyama A."/>
            <person name="Inagaki F."/>
            <person name="Takami H."/>
        </authorList>
    </citation>
    <scope>NUCLEOTIDE SEQUENCE</scope>
    <source>
        <strain evidence="1">Expedition CK06-06</strain>
    </source>
</reference>
<name>X1UEI3_9ZZZZ</name>